<dbReference type="EMBL" id="AP019822">
    <property type="protein sequence ID" value="BBM36590.1"/>
    <property type="molecule type" value="Genomic_DNA"/>
</dbReference>
<dbReference type="SUPFAM" id="SSF53850">
    <property type="entry name" value="Periplasmic binding protein-like II"/>
    <property type="match status" value="1"/>
</dbReference>
<keyword evidence="2 6" id="KW-0732">Signal</keyword>
<reference evidence="7 8" key="1">
    <citation type="submission" date="2019-07" db="EMBL/GenBank/DDBJ databases">
        <title>Complete Genome Sequence of Leptotrichia goodfellowii Strain JCM 16774.</title>
        <authorList>
            <person name="Watanabe S."/>
            <person name="Cui L."/>
        </authorList>
    </citation>
    <scope>NUCLEOTIDE SEQUENCE [LARGE SCALE GENOMIC DNA]</scope>
    <source>
        <strain evidence="7 8">JCM16774</strain>
    </source>
</reference>
<dbReference type="Gene3D" id="3.40.190.10">
    <property type="entry name" value="Periplasmic binding protein-like II"/>
    <property type="match status" value="2"/>
</dbReference>
<evidence type="ECO:0000256" key="1">
    <source>
        <dbReference type="ARBA" id="ARBA00022475"/>
    </source>
</evidence>
<evidence type="ECO:0000313" key="7">
    <source>
        <dbReference type="EMBL" id="BBM36590.1"/>
    </source>
</evidence>
<evidence type="ECO:0000256" key="5">
    <source>
        <dbReference type="ARBA" id="ARBA00023288"/>
    </source>
</evidence>
<keyword evidence="3" id="KW-0472">Membrane</keyword>
<dbReference type="PANTHER" id="PTHR43649:SF33">
    <property type="entry name" value="POLYGALACTURONAN_RHAMNOGALACTURONAN-BINDING PROTEIN YTCQ"/>
    <property type="match status" value="1"/>
</dbReference>
<dbReference type="OrthoDB" id="9787283at2"/>
<dbReference type="RefSeq" id="WP_026737846.1">
    <property type="nucleotide sequence ID" value="NZ_AP019822.1"/>
</dbReference>
<protein>
    <submittedName>
        <fullName evidence="7">ABC transporter, solute-binding protein</fullName>
    </submittedName>
</protein>
<keyword evidence="4" id="KW-0564">Palmitate</keyword>
<evidence type="ECO:0000256" key="6">
    <source>
        <dbReference type="SAM" id="SignalP"/>
    </source>
</evidence>
<dbReference type="PROSITE" id="PS51257">
    <property type="entry name" value="PROKAR_LIPOPROTEIN"/>
    <property type="match status" value="1"/>
</dbReference>
<evidence type="ECO:0000256" key="4">
    <source>
        <dbReference type="ARBA" id="ARBA00023139"/>
    </source>
</evidence>
<dbReference type="Proteomes" id="UP000321606">
    <property type="component" value="Chromosome"/>
</dbReference>
<feature type="signal peptide" evidence="6">
    <location>
        <begin position="1"/>
        <end position="21"/>
    </location>
</feature>
<evidence type="ECO:0000256" key="2">
    <source>
        <dbReference type="ARBA" id="ARBA00022729"/>
    </source>
</evidence>
<keyword evidence="5" id="KW-0449">Lipoprotein</keyword>
<dbReference type="InterPro" id="IPR050490">
    <property type="entry name" value="Bact_solute-bd_prot1"/>
</dbReference>
<dbReference type="AlphaFoldDB" id="A0A510JB97"/>
<keyword evidence="1" id="KW-1003">Cell membrane</keyword>
<dbReference type="Pfam" id="PF13416">
    <property type="entry name" value="SBP_bac_8"/>
    <property type="match status" value="1"/>
</dbReference>
<dbReference type="PANTHER" id="PTHR43649">
    <property type="entry name" value="ARABINOSE-BINDING PROTEIN-RELATED"/>
    <property type="match status" value="1"/>
</dbReference>
<gene>
    <name evidence="7" type="ORF">JCM16774_1534</name>
</gene>
<proteinExistence type="predicted"/>
<accession>A0A510JB97</accession>
<dbReference type="InterPro" id="IPR006059">
    <property type="entry name" value="SBP"/>
</dbReference>
<organism evidence="7 8">
    <name type="scientific">Pseudoleptotrichia goodfellowii</name>
    <dbReference type="NCBI Taxonomy" id="157692"/>
    <lineage>
        <taxon>Bacteria</taxon>
        <taxon>Fusobacteriati</taxon>
        <taxon>Fusobacteriota</taxon>
        <taxon>Fusobacteriia</taxon>
        <taxon>Fusobacteriales</taxon>
        <taxon>Leptotrichiaceae</taxon>
        <taxon>Pseudoleptotrichia</taxon>
    </lineage>
</organism>
<name>A0A510JB97_9FUSO</name>
<sequence length="521" mass="59532">MKVKKILIMTLICLTAILACKNEKSASDGGNGKKLSGNLITEKPREVTIFAIFQGKAIDGELPVFKKAFEETNIKLVSVASKNQSDEVQGFNLMLSSGKLPDIVAYELVSDFENLGMEGGLIPLEDLIDKHAPNIKKFFEENPRYKKDAIAADGHIYMIPNYNDYFNLKTTQGYYIRKDWLKKLNLQEPKTVDELYNVLVAFRDKDPNGNGKKDEVPLFLRGNIIRKIMMGLTDIFKARAVWYDDKGTPQFGPAQENYKEAMIQLAKWYKEGLIDKEVFTRGMNSRDYMLSNNLGGFTNDWFSSTGTYNDKLASKIPGFDLSIMLPPEYKGNNKTFFVRPTYIGGWGITSAAKNPVELIKYFDFWYSEAGRRLWNFGIEGEDYKMVDGKPVFTDKILKDPQGKNPLAVIRSTGAQYRLGMFQDAEAEKQLSGQTEAVDLYIKSNVIEDDLPVLKYTKEEAKEFLKIDTQLRAYTEEMTQKWILGVSDVQKDWDNYVKRLNEIGLKRAEEIQKTAYARFMKK</sequence>
<evidence type="ECO:0000256" key="3">
    <source>
        <dbReference type="ARBA" id="ARBA00023136"/>
    </source>
</evidence>
<dbReference type="STRING" id="714315.GCA_000516535_01541"/>
<dbReference type="KEGG" id="lgo:JCM16774_1534"/>
<evidence type="ECO:0000313" key="8">
    <source>
        <dbReference type="Proteomes" id="UP000321606"/>
    </source>
</evidence>
<feature type="chain" id="PRO_5022092142" evidence="6">
    <location>
        <begin position="22"/>
        <end position="521"/>
    </location>
</feature>